<name>A0A4P8MZW8_9CAUD</name>
<keyword evidence="3 13" id="KW-0808">Transferase</keyword>
<dbReference type="InterPro" id="IPR032828">
    <property type="entry name" value="PolyA_RNA-bd"/>
</dbReference>
<evidence type="ECO:0000256" key="5">
    <source>
        <dbReference type="ARBA" id="ARBA00022695"/>
    </source>
</evidence>
<keyword evidence="10" id="KW-0460">Magnesium</keyword>
<dbReference type="GO" id="GO:0001680">
    <property type="term" value="P:tRNA 3'-terminal CCA addition"/>
    <property type="evidence" value="ECO:0007669"/>
    <property type="project" value="InterPro"/>
</dbReference>
<keyword evidence="7" id="KW-0547">Nucleotide-binding</keyword>
<protein>
    <submittedName>
        <fullName evidence="13">tRNA nucleotidyltransferase</fullName>
    </submittedName>
</protein>
<evidence type="ECO:0000256" key="2">
    <source>
        <dbReference type="ARBA" id="ARBA00022596"/>
    </source>
</evidence>
<keyword evidence="14" id="KW-1185">Reference proteome</keyword>
<dbReference type="InterPro" id="IPR002646">
    <property type="entry name" value="PolA_pol_head_dom"/>
</dbReference>
<evidence type="ECO:0000256" key="9">
    <source>
        <dbReference type="ARBA" id="ARBA00022840"/>
    </source>
</evidence>
<evidence type="ECO:0000313" key="14">
    <source>
        <dbReference type="Proteomes" id="UP000301498"/>
    </source>
</evidence>
<evidence type="ECO:0000256" key="6">
    <source>
        <dbReference type="ARBA" id="ARBA00022723"/>
    </source>
</evidence>
<comment type="cofactor">
    <cofactor evidence="1">
        <name>Mg(2+)</name>
        <dbReference type="ChEBI" id="CHEBI:18420"/>
    </cofactor>
</comment>
<keyword evidence="11" id="KW-0694">RNA-binding</keyword>
<keyword evidence="9" id="KW-0067">ATP-binding</keyword>
<dbReference type="GO" id="GO:0005524">
    <property type="term" value="F:ATP binding"/>
    <property type="evidence" value="ECO:0007669"/>
    <property type="project" value="UniProtKB-KW"/>
</dbReference>
<evidence type="ECO:0000256" key="1">
    <source>
        <dbReference type="ARBA" id="ARBA00001946"/>
    </source>
</evidence>
<keyword evidence="5" id="KW-0548">Nucleotidyltransferase</keyword>
<dbReference type="PANTHER" id="PTHR47545:SF1">
    <property type="entry name" value="MULTIFUNCTIONAL CCA PROTEIN"/>
    <property type="match status" value="1"/>
</dbReference>
<evidence type="ECO:0000256" key="4">
    <source>
        <dbReference type="ARBA" id="ARBA00022694"/>
    </source>
</evidence>
<proteinExistence type="predicted"/>
<dbReference type="InterPro" id="IPR012006">
    <property type="entry name" value="CCA_bact"/>
</dbReference>
<dbReference type="InterPro" id="IPR043519">
    <property type="entry name" value="NT_sf"/>
</dbReference>
<accession>A0A4P8MZW8</accession>
<sequence length="419" mass="47945">MKIYLVGGAVRDMLMGLEPKDRDYVVVGSSPEEMVSLGYKQVGLDFPVFLHPETGEEYALARTERKVGVGYNGFETTWKDVTLEEDLLRRDLTINAIAYDLENKVYIDPHNGITDIQAKLLRPVSEAFKEDPIRVLRAGRFLARYPDFRNLPAQLIEYSSEVADEILKCSPERVWIEIEKAMGENKPSNFFRWLSRFDIFPILYGMERTPQPAEHHPEVWTDVHTYMVMDYAAKTFNNPMVTFAAFCHDFGKPTMHQKYGKLHGHEEAGVELIHEFCDTWKVPNTYRDLAVISSKYHTKVHSCLGRGGNGALKANTIMKMFEDTRAIQQPERFEMFLNVCISDARGRGYTPEQIKEYESKSYPQADFIGECLQAVLSLDTKQITLPALQSGKQGAIIGELVRSARIAEIKKIQNKWRSK</sequence>
<dbReference type="GO" id="GO:0003723">
    <property type="term" value="F:RNA binding"/>
    <property type="evidence" value="ECO:0007669"/>
    <property type="project" value="UniProtKB-KW"/>
</dbReference>
<dbReference type="SUPFAM" id="SSF81891">
    <property type="entry name" value="Poly A polymerase C-terminal region-like"/>
    <property type="match status" value="1"/>
</dbReference>
<keyword evidence="8" id="KW-0692">RNA repair</keyword>
<evidence type="ECO:0000256" key="11">
    <source>
        <dbReference type="ARBA" id="ARBA00022884"/>
    </source>
</evidence>
<dbReference type="GO" id="GO:0042245">
    <property type="term" value="P:RNA repair"/>
    <property type="evidence" value="ECO:0007669"/>
    <property type="project" value="UniProtKB-KW"/>
</dbReference>
<dbReference type="Pfam" id="PF01743">
    <property type="entry name" value="PolyA_pol"/>
    <property type="match status" value="1"/>
</dbReference>
<dbReference type="SUPFAM" id="SSF81301">
    <property type="entry name" value="Nucleotidyltransferase"/>
    <property type="match status" value="1"/>
</dbReference>
<evidence type="ECO:0000256" key="8">
    <source>
        <dbReference type="ARBA" id="ARBA00022800"/>
    </source>
</evidence>
<gene>
    <name evidence="13" type="ORF">Barba8S_gp059</name>
</gene>
<feature type="domain" description="HD" evidence="12">
    <location>
        <begin position="221"/>
        <end position="327"/>
    </location>
</feature>
<evidence type="ECO:0000259" key="12">
    <source>
        <dbReference type="PROSITE" id="PS51831"/>
    </source>
</evidence>
<dbReference type="Pfam" id="PF12627">
    <property type="entry name" value="PolyA_pol_RNAbd"/>
    <property type="match status" value="1"/>
</dbReference>
<keyword evidence="2" id="KW-0533">Nickel</keyword>
<dbReference type="GO" id="GO:0046872">
    <property type="term" value="F:metal ion binding"/>
    <property type="evidence" value="ECO:0007669"/>
    <property type="project" value="UniProtKB-KW"/>
</dbReference>
<dbReference type="Gene3D" id="1.10.3090.10">
    <property type="entry name" value="cca-adding enzyme, domain 2"/>
    <property type="match status" value="1"/>
</dbReference>
<dbReference type="PROSITE" id="PS51831">
    <property type="entry name" value="HD"/>
    <property type="match status" value="1"/>
</dbReference>
<reference evidence="13 14" key="1">
    <citation type="submission" date="2019-03" db="EMBL/GenBank/DDBJ databases">
        <title>Genomic and seasonal variations among aquatic phages infecting the Baltic Sea Gammaproteobacteria Rheinheimera sp. bal341.</title>
        <authorList>
            <person name="Nilsson E."/>
            <person name="Li K."/>
            <person name="Fridlund J."/>
            <person name="Sulcius S."/>
            <person name="Bunse C."/>
            <person name="Karlsson C.M.G."/>
            <person name="Lindh M."/>
            <person name="Lundin D."/>
            <person name="Pinhassi J."/>
            <person name="Holmfeldt K."/>
        </authorList>
    </citation>
    <scope>NUCLEOTIDE SEQUENCE [LARGE SCALE GENOMIC DNA]</scope>
</reference>
<evidence type="ECO:0000256" key="3">
    <source>
        <dbReference type="ARBA" id="ARBA00022679"/>
    </source>
</evidence>
<dbReference type="EMBL" id="MK719714">
    <property type="protein sequence ID" value="QCQ59690.1"/>
    <property type="molecule type" value="Genomic_DNA"/>
</dbReference>
<dbReference type="GO" id="GO:0004810">
    <property type="term" value="F:CCA tRNA nucleotidyltransferase activity"/>
    <property type="evidence" value="ECO:0007669"/>
    <property type="project" value="InterPro"/>
</dbReference>
<evidence type="ECO:0000313" key="13">
    <source>
        <dbReference type="EMBL" id="QCQ59690.1"/>
    </source>
</evidence>
<dbReference type="InterPro" id="IPR006674">
    <property type="entry name" value="HD_domain"/>
</dbReference>
<dbReference type="CDD" id="cd05398">
    <property type="entry name" value="NT_ClassII-CCAase"/>
    <property type="match status" value="1"/>
</dbReference>
<dbReference type="InterPro" id="IPR050124">
    <property type="entry name" value="tRNA_CCA-adding_enzyme"/>
</dbReference>
<dbReference type="Proteomes" id="UP000301498">
    <property type="component" value="Segment"/>
</dbReference>
<organism evidence="13 14">
    <name type="scientific">Rheinheimera phage Barba8S</name>
    <dbReference type="NCBI Taxonomy" id="2849600"/>
    <lineage>
        <taxon>Viruses</taxon>
        <taxon>Duplodnaviria</taxon>
        <taxon>Heunggongvirae</taxon>
        <taxon>Uroviricota</taxon>
        <taxon>Caudoviricetes</taxon>
        <taxon>Barbavirus</taxon>
        <taxon>Barbavirus barba8S</taxon>
    </lineage>
</organism>
<keyword evidence="6" id="KW-0479">Metal-binding</keyword>
<dbReference type="Gene3D" id="3.30.460.10">
    <property type="entry name" value="Beta Polymerase, domain 2"/>
    <property type="match status" value="1"/>
</dbReference>
<dbReference type="CDD" id="cd00077">
    <property type="entry name" value="HDc"/>
    <property type="match status" value="1"/>
</dbReference>
<dbReference type="PANTHER" id="PTHR47545">
    <property type="entry name" value="MULTIFUNCTIONAL CCA PROTEIN"/>
    <property type="match status" value="1"/>
</dbReference>
<keyword evidence="4" id="KW-0819">tRNA processing</keyword>
<dbReference type="Pfam" id="PF01966">
    <property type="entry name" value="HD"/>
    <property type="match status" value="1"/>
</dbReference>
<dbReference type="InterPro" id="IPR003607">
    <property type="entry name" value="HD/PDEase_dom"/>
</dbReference>
<dbReference type="PIRSF" id="PIRSF000813">
    <property type="entry name" value="CCA_bact"/>
    <property type="match status" value="1"/>
</dbReference>
<evidence type="ECO:0000256" key="10">
    <source>
        <dbReference type="ARBA" id="ARBA00022842"/>
    </source>
</evidence>
<evidence type="ECO:0000256" key="7">
    <source>
        <dbReference type="ARBA" id="ARBA00022741"/>
    </source>
</evidence>